<organism evidence="14 15">
    <name type="scientific">Megasphaera micronuciformis F0359</name>
    <dbReference type="NCBI Taxonomy" id="706434"/>
    <lineage>
        <taxon>Bacteria</taxon>
        <taxon>Bacillati</taxon>
        <taxon>Bacillota</taxon>
        <taxon>Negativicutes</taxon>
        <taxon>Veillonellales</taxon>
        <taxon>Veillonellaceae</taxon>
        <taxon>Megasphaera</taxon>
    </lineage>
</organism>
<dbReference type="Proteomes" id="UP000003195">
    <property type="component" value="Unassembled WGS sequence"/>
</dbReference>
<comment type="catalytic activity">
    <reaction evidence="13">
        <text>a lipid A disaccharide + ATP = a lipid IVA + ADP + H(+)</text>
        <dbReference type="Rhea" id="RHEA:67840"/>
        <dbReference type="ChEBI" id="CHEBI:15378"/>
        <dbReference type="ChEBI" id="CHEBI:30616"/>
        <dbReference type="ChEBI" id="CHEBI:176343"/>
        <dbReference type="ChEBI" id="CHEBI:176425"/>
        <dbReference type="ChEBI" id="CHEBI:456216"/>
        <dbReference type="EC" id="2.7.1.130"/>
    </reaction>
</comment>
<dbReference type="HAMAP" id="MF_00409">
    <property type="entry name" value="LpxK"/>
    <property type="match status" value="1"/>
</dbReference>
<evidence type="ECO:0000256" key="7">
    <source>
        <dbReference type="ARBA" id="ARBA00022679"/>
    </source>
</evidence>
<dbReference type="GO" id="GO:0009244">
    <property type="term" value="P:lipopolysaccharide core region biosynthetic process"/>
    <property type="evidence" value="ECO:0007669"/>
    <property type="project" value="TreeGrafter"/>
</dbReference>
<gene>
    <name evidence="13 14" type="primary">lpxK</name>
    <name evidence="14" type="ORF">HMPREF9429_00214</name>
</gene>
<name>E2Z9V8_9FIRM</name>
<evidence type="ECO:0000256" key="5">
    <source>
        <dbReference type="ARBA" id="ARBA00022516"/>
    </source>
</evidence>
<evidence type="ECO:0000256" key="4">
    <source>
        <dbReference type="ARBA" id="ARBA00016436"/>
    </source>
</evidence>
<evidence type="ECO:0000256" key="6">
    <source>
        <dbReference type="ARBA" id="ARBA00022556"/>
    </source>
</evidence>
<dbReference type="RefSeq" id="WP_006940966.1">
    <property type="nucleotide sequence ID" value="NZ_GL538181.1"/>
</dbReference>
<dbReference type="InterPro" id="IPR003758">
    <property type="entry name" value="LpxK"/>
</dbReference>
<dbReference type="PANTHER" id="PTHR42724">
    <property type="entry name" value="TETRAACYLDISACCHARIDE 4'-KINASE"/>
    <property type="match status" value="1"/>
</dbReference>
<keyword evidence="15" id="KW-1185">Reference proteome</keyword>
<evidence type="ECO:0000256" key="2">
    <source>
        <dbReference type="ARBA" id="ARBA00004870"/>
    </source>
</evidence>
<dbReference type="InterPro" id="IPR027417">
    <property type="entry name" value="P-loop_NTPase"/>
</dbReference>
<feature type="binding site" evidence="13">
    <location>
        <begin position="70"/>
        <end position="77"/>
    </location>
    <ligand>
        <name>ATP</name>
        <dbReference type="ChEBI" id="CHEBI:30616"/>
    </ligand>
</feature>
<dbReference type="EC" id="2.7.1.130" evidence="3 13"/>
<keyword evidence="6 13" id="KW-0441">Lipid A biosynthesis</keyword>
<dbReference type="GO" id="GO:0005524">
    <property type="term" value="F:ATP binding"/>
    <property type="evidence" value="ECO:0007669"/>
    <property type="project" value="UniProtKB-UniRule"/>
</dbReference>
<evidence type="ECO:0000256" key="11">
    <source>
        <dbReference type="ARBA" id="ARBA00023098"/>
    </source>
</evidence>
<dbReference type="UniPathway" id="UPA00359">
    <property type="reaction ID" value="UER00482"/>
</dbReference>
<dbReference type="STRING" id="706434.HMPREF9429_00214"/>
<evidence type="ECO:0000256" key="1">
    <source>
        <dbReference type="ARBA" id="ARBA00002274"/>
    </source>
</evidence>
<dbReference type="HOGENOM" id="CLU_038816_6_0_9"/>
<dbReference type="Pfam" id="PF02606">
    <property type="entry name" value="LpxK"/>
    <property type="match status" value="1"/>
</dbReference>
<keyword evidence="10 13" id="KW-0067">ATP-binding</keyword>
<keyword evidence="11 13" id="KW-0443">Lipid metabolism</keyword>
<dbReference type="NCBIfam" id="TIGR00682">
    <property type="entry name" value="lpxK"/>
    <property type="match status" value="1"/>
</dbReference>
<keyword evidence="9 13" id="KW-0418">Kinase</keyword>
<evidence type="ECO:0000256" key="9">
    <source>
        <dbReference type="ARBA" id="ARBA00022777"/>
    </source>
</evidence>
<keyword evidence="5 13" id="KW-0444">Lipid biosynthesis</keyword>
<dbReference type="SUPFAM" id="SSF52540">
    <property type="entry name" value="P-loop containing nucleoside triphosphate hydrolases"/>
    <property type="match status" value="1"/>
</dbReference>
<dbReference type="GO" id="GO:0009029">
    <property type="term" value="F:lipid-A 4'-kinase activity"/>
    <property type="evidence" value="ECO:0007669"/>
    <property type="project" value="UniProtKB-UniRule"/>
</dbReference>
<evidence type="ECO:0000256" key="10">
    <source>
        <dbReference type="ARBA" id="ARBA00022840"/>
    </source>
</evidence>
<dbReference type="GO" id="GO:0005886">
    <property type="term" value="C:plasma membrane"/>
    <property type="evidence" value="ECO:0007669"/>
    <property type="project" value="TreeGrafter"/>
</dbReference>
<dbReference type="GO" id="GO:0009245">
    <property type="term" value="P:lipid A biosynthetic process"/>
    <property type="evidence" value="ECO:0007669"/>
    <property type="project" value="UniProtKB-UniRule"/>
</dbReference>
<comment type="function">
    <text evidence="1 13">Transfers the gamma-phosphate of ATP to the 4'-position of a tetraacyldisaccharide 1-phosphate intermediate (termed DS-1-P) to form tetraacyldisaccharide 1,4'-bis-phosphate (lipid IVA).</text>
</comment>
<proteinExistence type="inferred from homology"/>
<comment type="similarity">
    <text evidence="13">Belongs to the LpxK family.</text>
</comment>
<evidence type="ECO:0000256" key="12">
    <source>
        <dbReference type="ARBA" id="ARBA00029757"/>
    </source>
</evidence>
<keyword evidence="8 13" id="KW-0547">Nucleotide-binding</keyword>
<comment type="pathway">
    <text evidence="2 13">Glycolipid biosynthesis; lipid IV(A) biosynthesis; lipid IV(A) from (3R)-3-hydroxytetradecanoyl-[acyl-carrier-protein] and UDP-N-acetyl-alpha-D-glucosamine: step 6/6.</text>
</comment>
<sequence length="376" mass="41639">MSLREKVTKRFLELTEKGAQNKGDDLMLSFLEMLEKVYEKAVTRRRHAYASGIKKETSFDATVISLGNITVGGTGKTPMAVFLTKEIRRMGYTVAVLSSGYRSQAEKAGAIVSDGNNVLLTPAEAGDEAVLLARSLPGVPVLSGRRRTETGHIAVDEFHPDVILMDDAFQHWQVKRELDIVLINAANPVGNGHLLPRGILREPLDELERAGLFIITKADEADRDEVEKIYSLLRYYNESAPIAEAEHQPKWCVPYAQWLKGEISAEGLEEDSKVVALSALGSPDSFEETLEEAEYEVVRSLRFDDHHVYTERDLREASSLATAQRAVVVTTEKDAVKLSPSMVESMSVPLYVLGIEIEITAGEEEVKRVLKRVLGG</sequence>
<evidence type="ECO:0000313" key="15">
    <source>
        <dbReference type="Proteomes" id="UP000003195"/>
    </source>
</evidence>
<reference evidence="14 15" key="1">
    <citation type="submission" date="2010-08" db="EMBL/GenBank/DDBJ databases">
        <authorList>
            <person name="Weinstock G."/>
            <person name="Sodergren E."/>
            <person name="Clifton S."/>
            <person name="Fulton L."/>
            <person name="Fulton B."/>
            <person name="Courtney L."/>
            <person name="Fronick C."/>
            <person name="Harrison M."/>
            <person name="Strong C."/>
            <person name="Farmer C."/>
            <person name="Delahaunty K."/>
            <person name="Markovic C."/>
            <person name="Hall O."/>
            <person name="Minx P."/>
            <person name="Tomlinson C."/>
            <person name="Mitreva M."/>
            <person name="Hou S."/>
            <person name="Chen J."/>
            <person name="Wollam A."/>
            <person name="Pepin K.H."/>
            <person name="Johnson M."/>
            <person name="Bhonagiri V."/>
            <person name="Zhang X."/>
            <person name="Suruliraj S."/>
            <person name="Warren W."/>
            <person name="Chinwalla A."/>
            <person name="Mardis E.R."/>
            <person name="Wilson R.K."/>
        </authorList>
    </citation>
    <scope>NUCLEOTIDE SEQUENCE [LARGE SCALE GENOMIC DNA]</scope>
    <source>
        <strain evidence="14 15">F0359</strain>
    </source>
</reference>
<dbReference type="OrthoDB" id="9789797at2"/>
<comment type="caution">
    <text evidence="14">The sequence shown here is derived from an EMBL/GenBank/DDBJ whole genome shotgun (WGS) entry which is preliminary data.</text>
</comment>
<evidence type="ECO:0000256" key="3">
    <source>
        <dbReference type="ARBA" id="ARBA00012071"/>
    </source>
</evidence>
<keyword evidence="7 13" id="KW-0808">Transferase</keyword>
<evidence type="ECO:0000256" key="8">
    <source>
        <dbReference type="ARBA" id="ARBA00022741"/>
    </source>
</evidence>
<dbReference type="PANTHER" id="PTHR42724:SF1">
    <property type="entry name" value="TETRAACYLDISACCHARIDE 4'-KINASE, MITOCHONDRIAL-RELATED"/>
    <property type="match status" value="1"/>
</dbReference>
<evidence type="ECO:0000256" key="13">
    <source>
        <dbReference type="HAMAP-Rule" id="MF_00409"/>
    </source>
</evidence>
<accession>E2Z9V8</accession>
<dbReference type="eggNOG" id="COG1663">
    <property type="taxonomic scope" value="Bacteria"/>
</dbReference>
<protein>
    <recommendedName>
        <fullName evidence="4 13">Tetraacyldisaccharide 4'-kinase</fullName>
        <ecNumber evidence="3 13">2.7.1.130</ecNumber>
    </recommendedName>
    <alternativeName>
        <fullName evidence="12 13">Lipid A 4'-kinase</fullName>
    </alternativeName>
</protein>
<dbReference type="AlphaFoldDB" id="E2Z9V8"/>
<evidence type="ECO:0000313" key="14">
    <source>
        <dbReference type="EMBL" id="EFQ04933.1"/>
    </source>
</evidence>
<dbReference type="EMBL" id="AECS01000007">
    <property type="protein sequence ID" value="EFQ04933.1"/>
    <property type="molecule type" value="Genomic_DNA"/>
</dbReference>